<dbReference type="NCBIfam" id="NF047510">
    <property type="entry name" value="LIC_10190_fam"/>
    <property type="match status" value="1"/>
</dbReference>
<dbReference type="Proteomes" id="UP000565521">
    <property type="component" value="Unassembled WGS sequence"/>
</dbReference>
<dbReference type="InterPro" id="IPR058065">
    <property type="entry name" value="LIC_10190-like"/>
</dbReference>
<feature type="transmembrane region" description="Helical" evidence="1">
    <location>
        <begin position="397"/>
        <end position="415"/>
    </location>
</feature>
<dbReference type="InterPro" id="IPR058514">
    <property type="entry name" value="DUF8201"/>
</dbReference>
<proteinExistence type="predicted"/>
<keyword evidence="1" id="KW-0812">Transmembrane</keyword>
<sequence>MLLVLLMWLWVAGVSYGLGRALLGQRLAGTLPPELLLASGLAGLSWLLALLSFGASIGPTVQLGITASVGGYGLWHWLKPPAAARQTLWAERQTAWLKPGWFGAVLLVLVFGALLLLHAVQRPILADTGLYHAQTVQWLQTYPVVPGLGNLHGRLAFNSHLHLLTGFFSTRANGPWASLGQQVAGSFWFVLLISYAARQLARPQPSTVLAVYSSFSLVFVFIAFRPWVSSPTPDSGVTILALLVLGWLLEKLLAPGGPALLSRAEAGLLAALLATAVTCKASAGYLVLPLGFALWQLRPKGLPAPRLLGLIALAGAVVALPWLGRNVLLSGYLVYPLAPWAGLPLDWTIPTAQALFDLLEIRHFARWPAGDWASGGLKPLAIWLPFWWRQQASHDQFLALAIGALALVLAVRHLLGRAREHQSSLVLFGLLLACCGLWFATAPAFRFGYGYLIGAAALGAGLLAEGLPGSRWLRGATLALALAYGLNGLRHEISKFQFATWLQPAPYAEPHVVSARLEGRVIRLGMPNHGSRCNNAPLPCAAGSLPPDLHWRGPRTSQGFCRGPEIR</sequence>
<feature type="transmembrane region" description="Helical" evidence="1">
    <location>
        <begin position="266"/>
        <end position="295"/>
    </location>
</feature>
<dbReference type="RefSeq" id="WP_176907592.1">
    <property type="nucleotide sequence ID" value="NZ_JABKAU010000007.1"/>
</dbReference>
<evidence type="ECO:0000313" key="3">
    <source>
        <dbReference type="EMBL" id="NVO30672.1"/>
    </source>
</evidence>
<keyword evidence="1" id="KW-0472">Membrane</keyword>
<evidence type="ECO:0000259" key="2">
    <source>
        <dbReference type="Pfam" id="PF26626"/>
    </source>
</evidence>
<feature type="transmembrane region" description="Helical" evidence="1">
    <location>
        <begin position="235"/>
        <end position="254"/>
    </location>
</feature>
<dbReference type="Pfam" id="PF26626">
    <property type="entry name" value="DUF8201"/>
    <property type="match status" value="1"/>
</dbReference>
<name>A0A7Y7U4V7_9BACT</name>
<feature type="transmembrane region" description="Helical" evidence="1">
    <location>
        <begin position="424"/>
        <end position="441"/>
    </location>
</feature>
<feature type="transmembrane region" description="Helical" evidence="1">
    <location>
        <begin position="60"/>
        <end position="78"/>
    </location>
</feature>
<feature type="transmembrane region" description="Helical" evidence="1">
    <location>
        <begin position="447"/>
        <end position="464"/>
    </location>
</feature>
<feature type="domain" description="DUF8201" evidence="2">
    <location>
        <begin position="1"/>
        <end position="453"/>
    </location>
</feature>
<evidence type="ECO:0000256" key="1">
    <source>
        <dbReference type="SAM" id="Phobius"/>
    </source>
</evidence>
<protein>
    <recommendedName>
        <fullName evidence="2">DUF8201 domain-containing protein</fullName>
    </recommendedName>
</protein>
<comment type="caution">
    <text evidence="3">The sequence shown here is derived from an EMBL/GenBank/DDBJ whole genome shotgun (WGS) entry which is preliminary data.</text>
</comment>
<feature type="transmembrane region" description="Helical" evidence="1">
    <location>
        <begin position="35"/>
        <end position="53"/>
    </location>
</feature>
<organism evidence="3 4">
    <name type="scientific">Hymenobacter lapidiphilus</name>
    <dbReference type="NCBI Taxonomy" id="2608003"/>
    <lineage>
        <taxon>Bacteria</taxon>
        <taxon>Pseudomonadati</taxon>
        <taxon>Bacteroidota</taxon>
        <taxon>Cytophagia</taxon>
        <taxon>Cytophagales</taxon>
        <taxon>Hymenobacteraceae</taxon>
        <taxon>Hymenobacter</taxon>
    </lineage>
</organism>
<feature type="transmembrane region" description="Helical" evidence="1">
    <location>
        <begin position="209"/>
        <end position="228"/>
    </location>
</feature>
<keyword evidence="1" id="KW-1133">Transmembrane helix</keyword>
<reference evidence="3 4" key="1">
    <citation type="submission" date="2020-05" db="EMBL/GenBank/DDBJ databases">
        <title>Hymenobacter terrestris sp. nov. and Hymenobacter lapidiphilus sp. nov., isolated from regoliths in Antarctica.</title>
        <authorList>
            <person name="Sedlacek I."/>
            <person name="Pantucek R."/>
            <person name="Zeman M."/>
            <person name="Holochova P."/>
            <person name="Kralova S."/>
            <person name="Stankova E."/>
            <person name="Sedo O."/>
            <person name="Micenkova L."/>
            <person name="Svec P."/>
            <person name="Gupta V."/>
            <person name="Sood U."/>
            <person name="Korpole U.S."/>
            <person name="Lal R."/>
        </authorList>
    </citation>
    <scope>NUCLEOTIDE SEQUENCE [LARGE SCALE GENOMIC DNA]</scope>
    <source>
        <strain evidence="3 4">P5342</strain>
    </source>
</reference>
<feature type="transmembrane region" description="Helical" evidence="1">
    <location>
        <begin position="176"/>
        <end position="197"/>
    </location>
</feature>
<evidence type="ECO:0000313" key="4">
    <source>
        <dbReference type="Proteomes" id="UP000565521"/>
    </source>
</evidence>
<keyword evidence="4" id="KW-1185">Reference proteome</keyword>
<dbReference type="EMBL" id="JABKAU010000007">
    <property type="protein sequence ID" value="NVO30672.1"/>
    <property type="molecule type" value="Genomic_DNA"/>
</dbReference>
<accession>A0A7Y7U4V7</accession>
<feature type="transmembrane region" description="Helical" evidence="1">
    <location>
        <begin position="98"/>
        <end position="117"/>
    </location>
</feature>
<dbReference type="AlphaFoldDB" id="A0A7Y7U4V7"/>
<feature type="transmembrane region" description="Helical" evidence="1">
    <location>
        <begin position="307"/>
        <end position="324"/>
    </location>
</feature>
<gene>
    <name evidence="3" type="ORF">HW554_05600</name>
</gene>